<protein>
    <submittedName>
        <fullName evidence="1">Uncharacterized protein</fullName>
    </submittedName>
</protein>
<dbReference type="OrthoDB" id="1625833at2759"/>
<feature type="non-terminal residue" evidence="1">
    <location>
        <position position="82"/>
    </location>
</feature>
<accession>A0A835LYH4</accession>
<dbReference type="GO" id="GO:0006355">
    <property type="term" value="P:regulation of DNA-templated transcription"/>
    <property type="evidence" value="ECO:0007669"/>
    <property type="project" value="InterPro"/>
</dbReference>
<comment type="caution">
    <text evidence="1">The sequence shown here is derived from an EMBL/GenBank/DDBJ whole genome shotgun (WGS) entry which is preliminary data.</text>
</comment>
<dbReference type="AlphaFoldDB" id="A0A835LYH4"/>
<evidence type="ECO:0000313" key="2">
    <source>
        <dbReference type="Proteomes" id="UP000631114"/>
    </source>
</evidence>
<dbReference type="Proteomes" id="UP000631114">
    <property type="component" value="Unassembled WGS sequence"/>
</dbReference>
<dbReference type="EMBL" id="JADFTS010000004">
    <property type="protein sequence ID" value="KAF9607809.1"/>
    <property type="molecule type" value="Genomic_DNA"/>
</dbReference>
<proteinExistence type="predicted"/>
<dbReference type="GO" id="GO:0003677">
    <property type="term" value="F:DNA binding"/>
    <property type="evidence" value="ECO:0007669"/>
    <property type="project" value="InterPro"/>
</dbReference>
<name>A0A835LYH4_9MAGN</name>
<dbReference type="SUPFAM" id="SSF101941">
    <property type="entry name" value="NAC domain"/>
    <property type="match status" value="1"/>
</dbReference>
<sequence length="82" mass="8931">MGVAMCSSESAVSSPVYNGVNSSDQEVVLSLERIIDGAALPADVITDVNPYNLTPWELLDGIWYFSNLEEPKSTKFLCGVLY</sequence>
<organism evidence="1 2">
    <name type="scientific">Coptis chinensis</name>
    <dbReference type="NCBI Taxonomy" id="261450"/>
    <lineage>
        <taxon>Eukaryota</taxon>
        <taxon>Viridiplantae</taxon>
        <taxon>Streptophyta</taxon>
        <taxon>Embryophyta</taxon>
        <taxon>Tracheophyta</taxon>
        <taxon>Spermatophyta</taxon>
        <taxon>Magnoliopsida</taxon>
        <taxon>Ranunculales</taxon>
        <taxon>Ranunculaceae</taxon>
        <taxon>Coptidoideae</taxon>
        <taxon>Coptis</taxon>
    </lineage>
</organism>
<dbReference type="InterPro" id="IPR036093">
    <property type="entry name" value="NAC_dom_sf"/>
</dbReference>
<evidence type="ECO:0000313" key="1">
    <source>
        <dbReference type="EMBL" id="KAF9607809.1"/>
    </source>
</evidence>
<reference evidence="1 2" key="1">
    <citation type="submission" date="2020-10" db="EMBL/GenBank/DDBJ databases">
        <title>The Coptis chinensis genome and diversification of protoberbering-type alkaloids.</title>
        <authorList>
            <person name="Wang B."/>
            <person name="Shu S."/>
            <person name="Song C."/>
            <person name="Liu Y."/>
        </authorList>
    </citation>
    <scope>NUCLEOTIDE SEQUENCE [LARGE SCALE GENOMIC DNA]</scope>
    <source>
        <strain evidence="1">HL-2020</strain>
        <tissue evidence="1">Leaf</tissue>
    </source>
</reference>
<keyword evidence="2" id="KW-1185">Reference proteome</keyword>
<gene>
    <name evidence="1" type="ORF">IFM89_001530</name>
</gene>